<dbReference type="InterPro" id="IPR018490">
    <property type="entry name" value="cNMP-bd_dom_sf"/>
</dbReference>
<dbReference type="InterPro" id="IPR050397">
    <property type="entry name" value="Env_Response_Regulators"/>
</dbReference>
<dbReference type="SUPFAM" id="SSF46785">
    <property type="entry name" value="Winged helix' DNA-binding domain"/>
    <property type="match status" value="1"/>
</dbReference>
<protein>
    <submittedName>
        <fullName evidence="6">Crp/Fnr family transcriptional regulator</fullName>
    </submittedName>
</protein>
<dbReference type="Proteomes" id="UP001597267">
    <property type="component" value="Unassembled WGS sequence"/>
</dbReference>
<accession>A0ABW4J325</accession>
<evidence type="ECO:0000259" key="4">
    <source>
        <dbReference type="PROSITE" id="PS50042"/>
    </source>
</evidence>
<dbReference type="Pfam" id="PF00027">
    <property type="entry name" value="cNMP_binding"/>
    <property type="match status" value="1"/>
</dbReference>
<evidence type="ECO:0000256" key="1">
    <source>
        <dbReference type="ARBA" id="ARBA00023015"/>
    </source>
</evidence>
<keyword evidence="1" id="KW-0805">Transcription regulation</keyword>
<name>A0ABW4J325_9LACO</name>
<dbReference type="InterPro" id="IPR012318">
    <property type="entry name" value="HTH_CRP"/>
</dbReference>
<dbReference type="EMBL" id="JBHTOP010000002">
    <property type="protein sequence ID" value="MFD1670767.1"/>
    <property type="molecule type" value="Genomic_DNA"/>
</dbReference>
<reference evidence="7" key="1">
    <citation type="journal article" date="2019" name="Int. J. Syst. Evol. Microbiol.">
        <title>The Global Catalogue of Microorganisms (GCM) 10K type strain sequencing project: providing services to taxonomists for standard genome sequencing and annotation.</title>
        <authorList>
            <consortium name="The Broad Institute Genomics Platform"/>
            <consortium name="The Broad Institute Genome Sequencing Center for Infectious Disease"/>
            <person name="Wu L."/>
            <person name="Ma J."/>
        </authorList>
    </citation>
    <scope>NUCLEOTIDE SEQUENCE [LARGE SCALE GENOMIC DNA]</scope>
    <source>
        <strain evidence="7">CCM 8896</strain>
    </source>
</reference>
<feature type="domain" description="Cyclic nucleotide-binding" evidence="4">
    <location>
        <begin position="13"/>
        <end position="85"/>
    </location>
</feature>
<evidence type="ECO:0000256" key="3">
    <source>
        <dbReference type="ARBA" id="ARBA00023163"/>
    </source>
</evidence>
<dbReference type="PROSITE" id="PS50042">
    <property type="entry name" value="CNMP_BINDING_3"/>
    <property type="match status" value="1"/>
</dbReference>
<dbReference type="RefSeq" id="WP_125712747.1">
    <property type="nucleotide sequence ID" value="NZ_JBHTOP010000002.1"/>
</dbReference>
<dbReference type="SMART" id="SM00100">
    <property type="entry name" value="cNMP"/>
    <property type="match status" value="1"/>
</dbReference>
<dbReference type="Gene3D" id="2.60.120.10">
    <property type="entry name" value="Jelly Rolls"/>
    <property type="match status" value="1"/>
</dbReference>
<dbReference type="InterPro" id="IPR000595">
    <property type="entry name" value="cNMP-bd_dom"/>
</dbReference>
<dbReference type="PANTHER" id="PTHR24567">
    <property type="entry name" value="CRP FAMILY TRANSCRIPTIONAL REGULATORY PROTEIN"/>
    <property type="match status" value="1"/>
</dbReference>
<keyword evidence="7" id="KW-1185">Reference proteome</keyword>
<proteinExistence type="predicted"/>
<keyword evidence="3" id="KW-0804">Transcription</keyword>
<evidence type="ECO:0000259" key="5">
    <source>
        <dbReference type="PROSITE" id="PS51063"/>
    </source>
</evidence>
<dbReference type="PROSITE" id="PS51063">
    <property type="entry name" value="HTH_CRP_2"/>
    <property type="match status" value="1"/>
</dbReference>
<dbReference type="SUPFAM" id="SSF51206">
    <property type="entry name" value="cAMP-binding domain-like"/>
    <property type="match status" value="1"/>
</dbReference>
<organism evidence="6 7">
    <name type="scientific">Agrilactobacillus yilanensis</name>
    <dbReference type="NCBI Taxonomy" id="2485997"/>
    <lineage>
        <taxon>Bacteria</taxon>
        <taxon>Bacillati</taxon>
        <taxon>Bacillota</taxon>
        <taxon>Bacilli</taxon>
        <taxon>Lactobacillales</taxon>
        <taxon>Lactobacillaceae</taxon>
        <taxon>Agrilactobacillus</taxon>
    </lineage>
</organism>
<feature type="domain" description="HTH crp-type" evidence="5">
    <location>
        <begin position="152"/>
        <end position="217"/>
    </location>
</feature>
<dbReference type="Pfam" id="PF13545">
    <property type="entry name" value="HTH_Crp_2"/>
    <property type="match status" value="1"/>
</dbReference>
<evidence type="ECO:0000313" key="7">
    <source>
        <dbReference type="Proteomes" id="UP001597267"/>
    </source>
</evidence>
<dbReference type="CDD" id="cd00038">
    <property type="entry name" value="CAP_ED"/>
    <property type="match status" value="1"/>
</dbReference>
<comment type="caution">
    <text evidence="6">The sequence shown here is derived from an EMBL/GenBank/DDBJ whole genome shotgun (WGS) entry which is preliminary data.</text>
</comment>
<gene>
    <name evidence="6" type="ORF">ACFQ5M_01515</name>
</gene>
<dbReference type="PANTHER" id="PTHR24567:SF58">
    <property type="entry name" value="CYCLIC AMP-BINDING REGULATORY PROTEIN"/>
    <property type="match status" value="1"/>
</dbReference>
<dbReference type="InterPro" id="IPR014710">
    <property type="entry name" value="RmlC-like_jellyroll"/>
</dbReference>
<evidence type="ECO:0000313" key="6">
    <source>
        <dbReference type="EMBL" id="MFD1670767.1"/>
    </source>
</evidence>
<sequence length="217" mass="24562">MEKFYPVLLKSNLFKHISLADMPMLLDKVEPSIRYFSAGNRIWQAGDSAKEFGLVCAGKVQIVKENQRGNRMILALIEPAGIFGEAYAYAAAGTLPVSVDVVEDATVLFFRPVKLIAQAHLPQGPQLIQNMMQILATKSLMLNQKIEVLSQRKITDKVLTFLQLEQAKQHRNHLVIPYNRQEMADFLGVERSALSTALGEMKKERLLDYHKNEFTLF</sequence>
<keyword evidence="2" id="KW-0238">DNA-binding</keyword>
<evidence type="ECO:0000256" key="2">
    <source>
        <dbReference type="ARBA" id="ARBA00023125"/>
    </source>
</evidence>
<dbReference type="InterPro" id="IPR036390">
    <property type="entry name" value="WH_DNA-bd_sf"/>
</dbReference>